<dbReference type="Proteomes" id="UP000467322">
    <property type="component" value="Unassembled WGS sequence"/>
</dbReference>
<reference evidence="2 3" key="1">
    <citation type="submission" date="2019-12" db="EMBL/GenBank/DDBJ databases">
        <title>Maritimibacter sp. nov. sp. isolated from sea sand.</title>
        <authorList>
            <person name="Kim J."/>
            <person name="Jeong S.E."/>
            <person name="Jung H.S."/>
            <person name="Jeon C.O."/>
        </authorList>
    </citation>
    <scope>NUCLEOTIDE SEQUENCE [LARGE SCALE GENOMIC DNA]</scope>
    <source>
        <strain evidence="2 3">DP07</strain>
    </source>
</reference>
<dbReference type="RefSeq" id="WP_161352959.1">
    <property type="nucleotide sequence ID" value="NZ_WTUX01000019.1"/>
</dbReference>
<dbReference type="EMBL" id="WTUX01000019">
    <property type="protein sequence ID" value="MZR14831.1"/>
    <property type="molecule type" value="Genomic_DNA"/>
</dbReference>
<proteinExistence type="predicted"/>
<dbReference type="PANTHER" id="PTHR43157:SF31">
    <property type="entry name" value="PHOSPHATIDYLINOSITOL-GLYCAN BIOSYNTHESIS CLASS F PROTEIN"/>
    <property type="match status" value="1"/>
</dbReference>
<dbReference type="SUPFAM" id="SSF51735">
    <property type="entry name" value="NAD(P)-binding Rossmann-fold domains"/>
    <property type="match status" value="1"/>
</dbReference>
<dbReference type="InterPro" id="IPR002347">
    <property type="entry name" value="SDR_fam"/>
</dbReference>
<keyword evidence="1" id="KW-0560">Oxidoreductase</keyword>
<evidence type="ECO:0000256" key="1">
    <source>
        <dbReference type="ARBA" id="ARBA00023002"/>
    </source>
</evidence>
<dbReference type="AlphaFoldDB" id="A0A845MBP3"/>
<dbReference type="InterPro" id="IPR036291">
    <property type="entry name" value="NAD(P)-bd_dom_sf"/>
</dbReference>
<organism evidence="2 3">
    <name type="scientific">Maritimibacter harenae</name>
    <dbReference type="NCBI Taxonomy" id="2606218"/>
    <lineage>
        <taxon>Bacteria</taxon>
        <taxon>Pseudomonadati</taxon>
        <taxon>Pseudomonadota</taxon>
        <taxon>Alphaproteobacteria</taxon>
        <taxon>Rhodobacterales</taxon>
        <taxon>Roseobacteraceae</taxon>
        <taxon>Maritimibacter</taxon>
    </lineage>
</organism>
<dbReference type="Pfam" id="PF00106">
    <property type="entry name" value="adh_short"/>
    <property type="match status" value="1"/>
</dbReference>
<dbReference type="PANTHER" id="PTHR43157">
    <property type="entry name" value="PHOSPHATIDYLINOSITOL-GLYCAN BIOSYNTHESIS CLASS F PROTEIN-RELATED"/>
    <property type="match status" value="1"/>
</dbReference>
<evidence type="ECO:0000313" key="3">
    <source>
        <dbReference type="Proteomes" id="UP000467322"/>
    </source>
</evidence>
<name>A0A845MBP3_9RHOB</name>
<evidence type="ECO:0000313" key="2">
    <source>
        <dbReference type="EMBL" id="MZR14831.1"/>
    </source>
</evidence>
<gene>
    <name evidence="2" type="ORF">GQE99_17555</name>
</gene>
<keyword evidence="3" id="KW-1185">Reference proteome</keyword>
<sequence>MKRDLLAWTIEDAPPQSGRVAVVTGTSGLATAIVEGLARTGAQVIMAGRSVERGEAVLDAIRSRVPGAALSFRQVDLAELASVAAFCDGVLAELDRLDILVCNAAVMAELGRSETRDGFEMMFGVNHLAHFAMVLRLLPLLSRSGARVVSLSSGAHKYGEFDFDDLQSERAFKPMGAYGRTKLACLMFAKELQRRSAAQGWGITSVAAHPGFARTQGVHDRLATLPVVGWIAGRTVVPLLSHPPEQAAQSILFAALSPEVEGGGNYGPQAWRELKGPVGPASVAHYAERRDVAERLWAESERLTGVRVPEALRA</sequence>
<comment type="caution">
    <text evidence="2">The sequence shown here is derived from an EMBL/GenBank/DDBJ whole genome shotgun (WGS) entry which is preliminary data.</text>
</comment>
<dbReference type="Gene3D" id="3.40.50.720">
    <property type="entry name" value="NAD(P)-binding Rossmann-like Domain"/>
    <property type="match status" value="1"/>
</dbReference>
<dbReference type="PRINTS" id="PR00081">
    <property type="entry name" value="GDHRDH"/>
</dbReference>
<protein>
    <submittedName>
        <fullName evidence="2">SDR family NAD(P)-dependent oxidoreductase</fullName>
    </submittedName>
</protein>
<accession>A0A845MBP3</accession>
<dbReference type="GO" id="GO:0016491">
    <property type="term" value="F:oxidoreductase activity"/>
    <property type="evidence" value="ECO:0007669"/>
    <property type="project" value="UniProtKB-KW"/>
</dbReference>